<gene>
    <name evidence="6 10" type="primary">rplE</name>
    <name evidence="10" type="ordered locus">MSU_0431</name>
</gene>
<dbReference type="InterPro" id="IPR031310">
    <property type="entry name" value="Ribosomal_uL5_N"/>
</dbReference>
<reference evidence="10 11" key="1">
    <citation type="journal article" date="2011" name="J. Bacteriol.">
        <title>Complete genome sequences of two hemotropic Mycoplasmas, Mycoplasma haemofelis strain Ohio2 and Mycoplasma suis strain Illinois.</title>
        <authorList>
            <person name="Messick J.B."/>
            <person name="Santos A.P."/>
            <person name="Guimaraes A.M."/>
        </authorList>
    </citation>
    <scope>NUCLEOTIDE SEQUENCE [LARGE SCALE GENOMIC DNA]</scope>
    <source>
        <strain evidence="10 11">Illinois</strain>
    </source>
</reference>
<dbReference type="Gene3D" id="3.30.1440.10">
    <property type="match status" value="1"/>
</dbReference>
<dbReference type="Pfam" id="PF00281">
    <property type="entry name" value="Ribosomal_L5"/>
    <property type="match status" value="1"/>
</dbReference>
<dbReference type="NCBIfam" id="NF000585">
    <property type="entry name" value="PRK00010.1"/>
    <property type="match status" value="1"/>
</dbReference>
<feature type="domain" description="Large ribosomal subunit protein uL5 C-terminal" evidence="9">
    <location>
        <begin position="95"/>
        <end position="188"/>
    </location>
</feature>
<keyword evidence="11" id="KW-1185">Reference proteome</keyword>
<comment type="function">
    <text evidence="5">This is one of the proteins that bind and probably mediate the attachment of the 5S RNA into the large ribosomal subunit, where it forms part of the central protuberance. In the 70S ribosome it contacts protein S13 of the 30S subunit (bridge B1b), connecting the 2 subunits; this bridge is implicated in subunit movement. Contacts the P site tRNA; the 5S rRNA and some of its associated proteins might help stabilize positioning of ribosome-bound tRNAs.</text>
</comment>
<dbReference type="PIRSF" id="PIRSF002161">
    <property type="entry name" value="Ribosomal_L5"/>
    <property type="match status" value="1"/>
</dbReference>
<evidence type="ECO:0000259" key="8">
    <source>
        <dbReference type="Pfam" id="PF00281"/>
    </source>
</evidence>
<sequence>MSSNSNPVSSFNWNLKSKYREEIIPSLMKEFNFTTPMQVPRLQKIVVNIGCGDGAKEKLYIESSFKELELVVAQKPVITKAKSSISEFKLREGQPVGIKATLRNDRMWSFLEKLFKVALPRVRDFKGISKSSVDKQGNLNIGLKEQIIFTELNYDKVKKLRGMNITFVTSLKNREASISLFAQLGCPFSKT</sequence>
<keyword evidence="6" id="KW-0699">rRNA-binding</keyword>
<evidence type="ECO:0000313" key="11">
    <source>
        <dbReference type="Proteomes" id="UP000007484"/>
    </source>
</evidence>
<keyword evidence="2 6" id="KW-0689">Ribosomal protein</keyword>
<evidence type="ECO:0000256" key="5">
    <source>
        <dbReference type="ARBA" id="ARBA00058604"/>
    </source>
</evidence>
<evidence type="ECO:0000256" key="3">
    <source>
        <dbReference type="ARBA" id="ARBA00023274"/>
    </source>
</evidence>
<keyword evidence="6" id="KW-0694">RNA-binding</keyword>
<dbReference type="EMBL" id="CP002525">
    <property type="protein sequence ID" value="ADX97967.1"/>
    <property type="molecule type" value="Genomic_DNA"/>
</dbReference>
<evidence type="ECO:0000256" key="1">
    <source>
        <dbReference type="ARBA" id="ARBA00008553"/>
    </source>
</evidence>
<evidence type="ECO:0000256" key="2">
    <source>
        <dbReference type="ARBA" id="ARBA00022980"/>
    </source>
</evidence>
<organism evidence="10 11">
    <name type="scientific">Mycoplasma suis (strain Illinois)</name>
    <dbReference type="NCBI Taxonomy" id="768700"/>
    <lineage>
        <taxon>Bacteria</taxon>
        <taxon>Bacillati</taxon>
        <taxon>Mycoplasmatota</taxon>
        <taxon>Mollicutes</taxon>
        <taxon>Mycoplasmataceae</taxon>
        <taxon>Mycoplasma</taxon>
    </lineage>
</organism>
<comment type="function">
    <text evidence="6">This is 1 of the proteins that bind and probably mediate the attachment of the 5S RNA into the large ribosomal subunit, where it forms part of the central protuberance. In the 70S ribosome it contacts protein S13 of the 30S subunit (bridge B1b), connecting the 2 subunits; this bridge is implicated in subunit movement. Contacts the P site tRNA; the 5S rRNA and some of its associated proteins might help stabilize positioning of ribosome-bound tRNAs.</text>
</comment>
<name>F0QR47_MYCSL</name>
<dbReference type="GO" id="GO:1990904">
    <property type="term" value="C:ribonucleoprotein complex"/>
    <property type="evidence" value="ECO:0007669"/>
    <property type="project" value="UniProtKB-KW"/>
</dbReference>
<protein>
    <recommendedName>
        <fullName evidence="4 6">Large ribosomal subunit protein uL5</fullName>
    </recommendedName>
</protein>
<dbReference type="GO" id="GO:0005840">
    <property type="term" value="C:ribosome"/>
    <property type="evidence" value="ECO:0007669"/>
    <property type="project" value="UniProtKB-KW"/>
</dbReference>
<dbReference type="HAMAP" id="MF_01333_B">
    <property type="entry name" value="Ribosomal_uL5_B"/>
    <property type="match status" value="1"/>
</dbReference>
<dbReference type="AlphaFoldDB" id="F0QR47"/>
<dbReference type="GO" id="GO:0006412">
    <property type="term" value="P:translation"/>
    <property type="evidence" value="ECO:0007669"/>
    <property type="project" value="UniProtKB-UniRule"/>
</dbReference>
<dbReference type="InterPro" id="IPR020930">
    <property type="entry name" value="Ribosomal_uL5_bac-type"/>
</dbReference>
<dbReference type="RefSeq" id="WP_013609067.1">
    <property type="nucleotide sequence ID" value="NC_015155.1"/>
</dbReference>
<accession>F0QR47</accession>
<dbReference type="Proteomes" id="UP000007484">
    <property type="component" value="Chromosome"/>
</dbReference>
<evidence type="ECO:0000313" key="10">
    <source>
        <dbReference type="EMBL" id="ADX97967.1"/>
    </source>
</evidence>
<comment type="similarity">
    <text evidence="1 6 7">Belongs to the universal ribosomal protein uL5 family.</text>
</comment>
<dbReference type="Pfam" id="PF00673">
    <property type="entry name" value="Ribosomal_L5_C"/>
    <property type="match status" value="1"/>
</dbReference>
<dbReference type="FunFam" id="3.30.1440.10:FF:000001">
    <property type="entry name" value="50S ribosomal protein L5"/>
    <property type="match status" value="1"/>
</dbReference>
<dbReference type="GO" id="GO:0000049">
    <property type="term" value="F:tRNA binding"/>
    <property type="evidence" value="ECO:0007669"/>
    <property type="project" value="UniProtKB-UniRule"/>
</dbReference>
<dbReference type="InterPro" id="IPR002132">
    <property type="entry name" value="Ribosomal_uL5"/>
</dbReference>
<dbReference type="HOGENOM" id="CLU_061015_2_1_14"/>
<comment type="subunit">
    <text evidence="6">Part of the 50S ribosomal subunit; part of the 5S rRNA/L5/L18/L25 subcomplex. Contacts the 5S rRNA and the P site tRNA. Forms a bridge to the 30S subunit in the 70S ribosome.</text>
</comment>
<evidence type="ECO:0000256" key="4">
    <source>
        <dbReference type="ARBA" id="ARBA00035245"/>
    </source>
</evidence>
<dbReference type="GO" id="GO:0019843">
    <property type="term" value="F:rRNA binding"/>
    <property type="evidence" value="ECO:0007669"/>
    <property type="project" value="UniProtKB-UniRule"/>
</dbReference>
<dbReference type="PANTHER" id="PTHR11994">
    <property type="entry name" value="60S RIBOSOMAL PROTEIN L11-RELATED"/>
    <property type="match status" value="1"/>
</dbReference>
<evidence type="ECO:0000256" key="6">
    <source>
        <dbReference type="HAMAP-Rule" id="MF_01333"/>
    </source>
</evidence>
<keyword evidence="3 6" id="KW-0687">Ribonucleoprotein</keyword>
<dbReference type="SUPFAM" id="SSF55282">
    <property type="entry name" value="RL5-like"/>
    <property type="match status" value="1"/>
</dbReference>
<evidence type="ECO:0000259" key="9">
    <source>
        <dbReference type="Pfam" id="PF00673"/>
    </source>
</evidence>
<feature type="domain" description="Large ribosomal subunit protein uL5 N-terminal" evidence="8">
    <location>
        <begin position="36"/>
        <end position="91"/>
    </location>
</feature>
<evidence type="ECO:0000256" key="7">
    <source>
        <dbReference type="RuleBase" id="RU003930"/>
    </source>
</evidence>
<dbReference type="InterPro" id="IPR022803">
    <property type="entry name" value="Ribosomal_uL5_dom_sf"/>
</dbReference>
<keyword evidence="6" id="KW-0820">tRNA-binding</keyword>
<proteinExistence type="inferred from homology"/>
<dbReference type="GO" id="GO:0003735">
    <property type="term" value="F:structural constituent of ribosome"/>
    <property type="evidence" value="ECO:0007669"/>
    <property type="project" value="InterPro"/>
</dbReference>
<dbReference type="InterPro" id="IPR031309">
    <property type="entry name" value="Ribosomal_uL5_C"/>
</dbReference>
<dbReference type="STRING" id="768700.MSU_0431"/>
<dbReference type="KEGG" id="mss:MSU_0431"/>